<sequence>MENSPRRQSGPDTSSGPRAQAFSTLSSDDTCTLQSTSGIYAAIFEFSQASYPKTIWEYGSLVLNNNDGFKLYVVNTPVNSCSSDFNTEPSIVVSSYEGISYIAVYTQLYDAEARGFTRTIIFTIVMLNFDTITKLHSKYYNKIIEIIKIIQSPSVEKFPLELKQFARSLSRIQEQENNKNQIINSKMEELQRILKLFKIEKYDDVEYIERPLEYFTIINNALRPIEELIHLEDIRPKLEEFVDSLPYNSFLANIDTESSFVESPITIDFGGSSNFRGFGGFPAFALRSMHLQACPYSLVKFSKNNVFFFIGFTLLSGQTLIIRSNDISIAKPLAERLIFLVPFFRPEYYKICKTITPEESLKYSIVVTENICGDAKHLASVLDLQSDYYAGDGCPPSSIVWKVLGKSTNVSETAFILHMLMKLKDCAACFVMKLAEVAGVKALTPDSLLNDLRAFGFSKDDAPILKYWIASYFNKDKLKPILRGNRSKSGLTMAPF</sequence>
<evidence type="ECO:0000313" key="3">
    <source>
        <dbReference type="Proteomes" id="UP000001542"/>
    </source>
</evidence>
<evidence type="ECO:0000313" key="2">
    <source>
        <dbReference type="EMBL" id="EAY04910.1"/>
    </source>
</evidence>
<accession>A2ER20</accession>
<reference evidence="2" key="1">
    <citation type="submission" date="2006-10" db="EMBL/GenBank/DDBJ databases">
        <authorList>
            <person name="Amadeo P."/>
            <person name="Zhao Q."/>
            <person name="Wortman J."/>
            <person name="Fraser-Liggett C."/>
            <person name="Carlton J."/>
        </authorList>
    </citation>
    <scope>NUCLEOTIDE SEQUENCE</scope>
    <source>
        <strain evidence="2">G3</strain>
    </source>
</reference>
<protein>
    <recommendedName>
        <fullName evidence="4">UDENN FLCN/SMCR8-type domain-containing protein</fullName>
    </recommendedName>
</protein>
<proteinExistence type="predicted"/>
<reference evidence="2" key="2">
    <citation type="journal article" date="2007" name="Science">
        <title>Draft genome sequence of the sexually transmitted pathogen Trichomonas vaginalis.</title>
        <authorList>
            <person name="Carlton J.M."/>
            <person name="Hirt R.P."/>
            <person name="Silva J.C."/>
            <person name="Delcher A.L."/>
            <person name="Schatz M."/>
            <person name="Zhao Q."/>
            <person name="Wortman J.R."/>
            <person name="Bidwell S.L."/>
            <person name="Alsmark U.C.M."/>
            <person name="Besteiro S."/>
            <person name="Sicheritz-Ponten T."/>
            <person name="Noel C.J."/>
            <person name="Dacks J.B."/>
            <person name="Foster P.G."/>
            <person name="Simillion C."/>
            <person name="Van de Peer Y."/>
            <person name="Miranda-Saavedra D."/>
            <person name="Barton G.J."/>
            <person name="Westrop G.D."/>
            <person name="Mueller S."/>
            <person name="Dessi D."/>
            <person name="Fiori P.L."/>
            <person name="Ren Q."/>
            <person name="Paulsen I."/>
            <person name="Zhang H."/>
            <person name="Bastida-Corcuera F.D."/>
            <person name="Simoes-Barbosa A."/>
            <person name="Brown M.T."/>
            <person name="Hayes R.D."/>
            <person name="Mukherjee M."/>
            <person name="Okumura C.Y."/>
            <person name="Schneider R."/>
            <person name="Smith A.J."/>
            <person name="Vanacova S."/>
            <person name="Villalvazo M."/>
            <person name="Haas B.J."/>
            <person name="Pertea M."/>
            <person name="Feldblyum T.V."/>
            <person name="Utterback T.R."/>
            <person name="Shu C.L."/>
            <person name="Osoegawa K."/>
            <person name="de Jong P.J."/>
            <person name="Hrdy I."/>
            <person name="Horvathova L."/>
            <person name="Zubacova Z."/>
            <person name="Dolezal P."/>
            <person name="Malik S.B."/>
            <person name="Logsdon J.M. Jr."/>
            <person name="Henze K."/>
            <person name="Gupta A."/>
            <person name="Wang C.C."/>
            <person name="Dunne R.L."/>
            <person name="Upcroft J.A."/>
            <person name="Upcroft P."/>
            <person name="White O."/>
            <person name="Salzberg S.L."/>
            <person name="Tang P."/>
            <person name="Chiu C.-H."/>
            <person name="Lee Y.-S."/>
            <person name="Embley T.M."/>
            <person name="Coombs G.H."/>
            <person name="Mottram J.C."/>
            <person name="Tachezy J."/>
            <person name="Fraser-Liggett C.M."/>
            <person name="Johnson P.J."/>
        </authorList>
    </citation>
    <scope>NUCLEOTIDE SEQUENCE [LARGE SCALE GENOMIC DNA]</scope>
    <source>
        <strain evidence="2">G3</strain>
    </source>
</reference>
<gene>
    <name evidence="2" type="ORF">TVAG_016820</name>
</gene>
<dbReference type="EMBL" id="DS113462">
    <property type="protein sequence ID" value="EAY04910.1"/>
    <property type="molecule type" value="Genomic_DNA"/>
</dbReference>
<evidence type="ECO:0000256" key="1">
    <source>
        <dbReference type="SAM" id="MobiDB-lite"/>
    </source>
</evidence>
<dbReference type="VEuPathDB" id="TrichDB:TVAGG3_0535180"/>
<dbReference type="SMR" id="A2ER20"/>
<dbReference type="Proteomes" id="UP000001542">
    <property type="component" value="Unassembled WGS sequence"/>
</dbReference>
<dbReference type="AlphaFoldDB" id="A2ER20"/>
<dbReference type="VEuPathDB" id="TrichDB:TVAG_016820"/>
<organism evidence="2 3">
    <name type="scientific">Trichomonas vaginalis (strain ATCC PRA-98 / G3)</name>
    <dbReference type="NCBI Taxonomy" id="412133"/>
    <lineage>
        <taxon>Eukaryota</taxon>
        <taxon>Metamonada</taxon>
        <taxon>Parabasalia</taxon>
        <taxon>Trichomonadida</taxon>
        <taxon>Trichomonadidae</taxon>
        <taxon>Trichomonas</taxon>
    </lineage>
</organism>
<evidence type="ECO:0008006" key="4">
    <source>
        <dbReference type="Google" id="ProtNLM"/>
    </source>
</evidence>
<dbReference type="RefSeq" id="XP_001317133.1">
    <property type="nucleotide sequence ID" value="XM_001317098.1"/>
</dbReference>
<name>A2ER20_TRIV3</name>
<keyword evidence="3" id="KW-1185">Reference proteome</keyword>
<feature type="region of interest" description="Disordered" evidence="1">
    <location>
        <begin position="1"/>
        <end position="25"/>
    </location>
</feature>
<dbReference type="InParanoid" id="A2ER20"/>
<dbReference type="KEGG" id="tva:4762775"/>
<dbReference type="OrthoDB" id="10266861at2759"/>